<dbReference type="GeneID" id="39474668"/>
<proteinExistence type="predicted"/>
<organism evidence="1 2">
    <name type="scientific">Pseudomonas amygdali pv. lachrymans str. M301315</name>
    <dbReference type="NCBI Taxonomy" id="629260"/>
    <lineage>
        <taxon>Bacteria</taxon>
        <taxon>Pseudomonadati</taxon>
        <taxon>Pseudomonadota</taxon>
        <taxon>Gammaproteobacteria</taxon>
        <taxon>Pseudomonadales</taxon>
        <taxon>Pseudomonadaceae</taxon>
        <taxon>Pseudomonas</taxon>
        <taxon>Pseudomonas amygdali</taxon>
    </lineage>
</organism>
<dbReference type="EMBL" id="CP031226">
    <property type="protein sequence ID" value="AXH59951.1"/>
    <property type="molecule type" value="Genomic_DNA"/>
</dbReference>
<geneLocation type="plasmid" evidence="2">
    <name>pmppla107</name>
</geneLocation>
<dbReference type="RefSeq" id="WP_005741728.1">
    <property type="nucleotide sequence ID" value="NZ_CP031226.1"/>
</dbReference>
<accession>A0AAD0PWA9</accession>
<keyword evidence="1" id="KW-0614">Plasmid</keyword>
<protein>
    <submittedName>
        <fullName evidence="1">Uncharacterized protein</fullName>
    </submittedName>
</protein>
<name>A0AAD0PWA9_PSEAV</name>
<sequence>MQNELVGAVKSHATILIEHLQRYGITLKRTQALEVISNLQAQTDWNRVKAKLCAESTQQKSAELPLPLGLERIPTFALVARPCSGKTEVLKTIACLESADRSALPVFICLSGAGHIDNGNYDQRIPSFSRWSIHYDHNGIVNIEKPTGGFNLGIMINFHSRVRGDRSGLKEAFIEFMRLHSAHLSEYRIGSVLIDEFSRLSPNDEIEVLEAAARFCLNLSPSARRLIIACQVPLQKHEIRGVDLSFVTEVDYPGHFPAQIPTEVAAPHGFEDFAPEWVSESISDHRLVVDILSQVRHAICWHRNDGSSRSRLHHVRGHSLWFRDFRNSLASADR</sequence>
<reference evidence="1 2" key="1">
    <citation type="journal article" date="2011" name="PLoS Pathog.">
        <title>Dynamic evolution of pathogenicity revealed by sequencing and comparative genomics of 19 Pseudomonas syringae isolates.</title>
        <authorList>
            <person name="Baltrus D.A."/>
            <person name="Nishimura M.T."/>
            <person name="Romanchuk A."/>
            <person name="Chang J.H."/>
            <person name="Mukhtar M.S."/>
            <person name="Cherkis K."/>
            <person name="Roach J."/>
            <person name="Grant S.R."/>
            <person name="Jones C.D."/>
            <person name="Dangl J.L."/>
        </authorList>
    </citation>
    <scope>NUCLEOTIDE SEQUENCE [LARGE SCALE GENOMIC DNA]</scope>
    <source>
        <strain evidence="1 2">M301315</strain>
    </source>
</reference>
<evidence type="ECO:0000313" key="1">
    <source>
        <dbReference type="EMBL" id="AXH59951.1"/>
    </source>
</evidence>
<dbReference type="AlphaFoldDB" id="A0AAD0PWA9"/>
<dbReference type="Proteomes" id="UP000006426">
    <property type="component" value="Plasmid pmppla107"/>
</dbReference>
<gene>
    <name evidence="1" type="ORF">PLA107_032515</name>
</gene>
<evidence type="ECO:0000313" key="2">
    <source>
        <dbReference type="Proteomes" id="UP000006426"/>
    </source>
</evidence>